<dbReference type="EMBL" id="BGPR01000539">
    <property type="protein sequence ID" value="GBM25515.1"/>
    <property type="molecule type" value="Genomic_DNA"/>
</dbReference>
<feature type="compositionally biased region" description="Polar residues" evidence="1">
    <location>
        <begin position="72"/>
        <end position="84"/>
    </location>
</feature>
<keyword evidence="3" id="KW-1185">Reference proteome</keyword>
<dbReference type="Proteomes" id="UP000499080">
    <property type="component" value="Unassembled WGS sequence"/>
</dbReference>
<accession>A0A4Y2ECE9</accession>
<reference evidence="2 3" key="1">
    <citation type="journal article" date="2019" name="Sci. Rep.">
        <title>Orb-weaving spider Araneus ventricosus genome elucidates the spidroin gene catalogue.</title>
        <authorList>
            <person name="Kono N."/>
            <person name="Nakamura H."/>
            <person name="Ohtoshi R."/>
            <person name="Moran D.A.P."/>
            <person name="Shinohara A."/>
            <person name="Yoshida Y."/>
            <person name="Fujiwara M."/>
            <person name="Mori M."/>
            <person name="Tomita M."/>
            <person name="Arakawa K."/>
        </authorList>
    </citation>
    <scope>NUCLEOTIDE SEQUENCE [LARGE SCALE GENOMIC DNA]</scope>
</reference>
<dbReference type="AlphaFoldDB" id="A0A4Y2ECE9"/>
<feature type="region of interest" description="Disordered" evidence="1">
    <location>
        <begin position="67"/>
        <end position="93"/>
    </location>
</feature>
<name>A0A4Y2ECE9_ARAVE</name>
<evidence type="ECO:0000313" key="2">
    <source>
        <dbReference type="EMBL" id="GBM25515.1"/>
    </source>
</evidence>
<comment type="caution">
    <text evidence="2">The sequence shown here is derived from an EMBL/GenBank/DDBJ whole genome shotgun (WGS) entry which is preliminary data.</text>
</comment>
<evidence type="ECO:0000313" key="3">
    <source>
        <dbReference type="Proteomes" id="UP000499080"/>
    </source>
</evidence>
<evidence type="ECO:0000256" key="1">
    <source>
        <dbReference type="SAM" id="MobiDB-lite"/>
    </source>
</evidence>
<organism evidence="2 3">
    <name type="scientific">Araneus ventricosus</name>
    <name type="common">Orbweaver spider</name>
    <name type="synonym">Epeira ventricosa</name>
    <dbReference type="NCBI Taxonomy" id="182803"/>
    <lineage>
        <taxon>Eukaryota</taxon>
        <taxon>Metazoa</taxon>
        <taxon>Ecdysozoa</taxon>
        <taxon>Arthropoda</taxon>
        <taxon>Chelicerata</taxon>
        <taxon>Arachnida</taxon>
        <taxon>Araneae</taxon>
        <taxon>Araneomorphae</taxon>
        <taxon>Entelegynae</taxon>
        <taxon>Araneoidea</taxon>
        <taxon>Araneidae</taxon>
        <taxon>Araneus</taxon>
    </lineage>
</organism>
<protein>
    <submittedName>
        <fullName evidence="2">Uncharacterized protein</fullName>
    </submittedName>
</protein>
<sequence length="93" mass="10819">MFSRKYNLWKLKWHIISYSKLFSVVMAVLSPRGLAYPAKFIGQGEVWHLLLVKVALEQNQENFRSKTKKTFSNHPECSEQFNSESDIDLAALK</sequence>
<gene>
    <name evidence="2" type="ORF">AVEN_62267_1</name>
</gene>
<proteinExistence type="predicted"/>